<evidence type="ECO:0000256" key="5">
    <source>
        <dbReference type="ARBA" id="ARBA00023239"/>
    </source>
</evidence>
<gene>
    <name evidence="8" type="ORF">RD792_010195</name>
</gene>
<comment type="cofactor">
    <cofactor evidence="1">
        <name>Mg(2+)</name>
        <dbReference type="ChEBI" id="CHEBI:18420"/>
    </cofactor>
</comment>
<dbReference type="InterPro" id="IPR050148">
    <property type="entry name" value="Terpene_synthase-like"/>
</dbReference>
<evidence type="ECO:0000259" key="6">
    <source>
        <dbReference type="Pfam" id="PF01397"/>
    </source>
</evidence>
<dbReference type="InterPro" id="IPR008949">
    <property type="entry name" value="Isoprenoid_synthase_dom_sf"/>
</dbReference>
<proteinExistence type="predicted"/>
<dbReference type="Gene3D" id="1.50.10.130">
    <property type="entry name" value="Terpene synthase, N-terminal domain"/>
    <property type="match status" value="1"/>
</dbReference>
<evidence type="ECO:0000313" key="8">
    <source>
        <dbReference type="EMBL" id="KAK4483019.1"/>
    </source>
</evidence>
<evidence type="ECO:0000313" key="9">
    <source>
        <dbReference type="Proteomes" id="UP001291926"/>
    </source>
</evidence>
<dbReference type="PANTHER" id="PTHR31225">
    <property type="entry name" value="OS04G0344100 PROTEIN-RELATED"/>
    <property type="match status" value="1"/>
</dbReference>
<evidence type="ECO:0000256" key="3">
    <source>
        <dbReference type="ARBA" id="ARBA00022723"/>
    </source>
</evidence>
<feature type="domain" description="Terpene synthase metal-binding" evidence="7">
    <location>
        <begin position="235"/>
        <end position="476"/>
    </location>
</feature>
<dbReference type="CDD" id="cd00684">
    <property type="entry name" value="Terpene_cyclase_plant_C1"/>
    <property type="match status" value="1"/>
</dbReference>
<reference evidence="8 9" key="1">
    <citation type="journal article" date="2023" name="bioRxiv">
        <title>Genome report: Whole genome sequence and annotation of Penstemon davidsonii.</title>
        <authorList>
            <person name="Ostevik K.L."/>
            <person name="Alabady M."/>
            <person name="Zhang M."/>
            <person name="Rausher M.D."/>
        </authorList>
    </citation>
    <scope>NUCLEOTIDE SEQUENCE [LARGE SCALE GENOMIC DNA]</scope>
    <source>
        <strain evidence="8">DNT005</strain>
        <tissue evidence="8">Whole leaf</tissue>
    </source>
</reference>
<comment type="caution">
    <text evidence="8">The sequence shown here is derived from an EMBL/GenBank/DDBJ whole genome shotgun (WGS) entry which is preliminary data.</text>
</comment>
<keyword evidence="9" id="KW-1185">Reference proteome</keyword>
<dbReference type="Gene3D" id="1.10.600.10">
    <property type="entry name" value="Farnesyl Diphosphate Synthase"/>
    <property type="match status" value="1"/>
</dbReference>
<dbReference type="SFLD" id="SFLDG01019">
    <property type="entry name" value="Terpene_Cyclase_Like_1_C_Termi"/>
    <property type="match status" value="1"/>
</dbReference>
<sequence length="538" mass="63481">MFNVFHLHVYKLQVQEMYLQQIEVLKEEVKVMLTVSKESKIKDKIILIDSIERLGVSYHFQQQIEEQIGKIFIEFQTNFEDGNYDLFTTALGFRLFRQHGHNIPCSVFDKFKGKDNKFDINLNSDIKGLLSLYEATYLKFHGEDILEEAMVFTKYYLNDALPKLDDSLVLEEKVKQALVQPTHRGVPRVETRNYISIYEKEESKNQVLLRLAILDFNYVQNLHKKELRDLLMWWKEVDLIWKLPHVRDRVVECYFWGMAFNFEPLHSLSRMANAKALILLTIANDTYDRYATFQEIEICTQTLQRWDINEINDQLPDYMKIICRLLISTYDEEFENEVQIKLQGRSYAVTYARQAMQQLVRGYKKKASWQMGEEVPRFEDYMSYAVINSTCYLLLSSSFMGMESVTKEYYEWLNSEPKIVKAIGHYGRYMNDIASFQREHKEGLLATSIDCYMKEHGVSKQEAVDKFVELAEDCWMTMNEERVLATLPSHDIIERVLNYARVTYVTFNHGEDGFTNPENVLRPHIIALFKDPITIISF</sequence>
<feature type="domain" description="Terpene synthase N-terminal" evidence="6">
    <location>
        <begin position="13"/>
        <end position="178"/>
    </location>
</feature>
<name>A0ABR0D161_9LAMI</name>
<evidence type="ECO:0000256" key="2">
    <source>
        <dbReference type="ARBA" id="ARBA00004721"/>
    </source>
</evidence>
<dbReference type="InterPro" id="IPR005630">
    <property type="entry name" value="Terpene_synthase_metal-bd"/>
</dbReference>
<dbReference type="InterPro" id="IPR034741">
    <property type="entry name" value="Terpene_cyclase-like_1_C"/>
</dbReference>
<dbReference type="SUPFAM" id="SSF48576">
    <property type="entry name" value="Terpenoid synthases"/>
    <property type="match status" value="1"/>
</dbReference>
<dbReference type="EMBL" id="JAYDYQ010002534">
    <property type="protein sequence ID" value="KAK4483019.1"/>
    <property type="molecule type" value="Genomic_DNA"/>
</dbReference>
<evidence type="ECO:0000259" key="7">
    <source>
        <dbReference type="Pfam" id="PF03936"/>
    </source>
</evidence>
<dbReference type="Pfam" id="PF01397">
    <property type="entry name" value="Terpene_synth"/>
    <property type="match status" value="1"/>
</dbReference>
<organism evidence="8 9">
    <name type="scientific">Penstemon davidsonii</name>
    <dbReference type="NCBI Taxonomy" id="160366"/>
    <lineage>
        <taxon>Eukaryota</taxon>
        <taxon>Viridiplantae</taxon>
        <taxon>Streptophyta</taxon>
        <taxon>Embryophyta</taxon>
        <taxon>Tracheophyta</taxon>
        <taxon>Spermatophyta</taxon>
        <taxon>Magnoliopsida</taxon>
        <taxon>eudicotyledons</taxon>
        <taxon>Gunneridae</taxon>
        <taxon>Pentapetalae</taxon>
        <taxon>asterids</taxon>
        <taxon>lamiids</taxon>
        <taxon>Lamiales</taxon>
        <taxon>Plantaginaceae</taxon>
        <taxon>Cheloneae</taxon>
        <taxon>Penstemon</taxon>
    </lineage>
</organism>
<evidence type="ECO:0000256" key="4">
    <source>
        <dbReference type="ARBA" id="ARBA00022842"/>
    </source>
</evidence>
<keyword evidence="3" id="KW-0479">Metal-binding</keyword>
<evidence type="ECO:0000256" key="1">
    <source>
        <dbReference type="ARBA" id="ARBA00001946"/>
    </source>
</evidence>
<keyword evidence="4" id="KW-0460">Magnesium</keyword>
<keyword evidence="5" id="KW-0456">Lyase</keyword>
<dbReference type="InterPro" id="IPR044814">
    <property type="entry name" value="Terpene_cyclase_plant_C1"/>
</dbReference>
<dbReference type="PANTHER" id="PTHR31225:SF253">
    <property type="entry name" value="SESQUITERPENE SYNTHASE 31"/>
    <property type="match status" value="1"/>
</dbReference>
<dbReference type="InterPro" id="IPR008930">
    <property type="entry name" value="Terpenoid_cyclase/PrenylTrfase"/>
</dbReference>
<dbReference type="SFLD" id="SFLDS00005">
    <property type="entry name" value="Isoprenoid_Synthase_Type_I"/>
    <property type="match status" value="1"/>
</dbReference>
<dbReference type="Proteomes" id="UP001291926">
    <property type="component" value="Unassembled WGS sequence"/>
</dbReference>
<dbReference type="SUPFAM" id="SSF48239">
    <property type="entry name" value="Terpenoid cyclases/Protein prenyltransferases"/>
    <property type="match status" value="1"/>
</dbReference>
<dbReference type="InterPro" id="IPR001906">
    <property type="entry name" value="Terpene_synth_N"/>
</dbReference>
<dbReference type="InterPro" id="IPR036965">
    <property type="entry name" value="Terpene_synth_N_sf"/>
</dbReference>
<comment type="pathway">
    <text evidence="2">Secondary metabolite biosynthesis; terpenoid biosynthesis.</text>
</comment>
<dbReference type="Pfam" id="PF03936">
    <property type="entry name" value="Terpene_synth_C"/>
    <property type="match status" value="1"/>
</dbReference>
<accession>A0ABR0D161</accession>
<protein>
    <submittedName>
        <fullName evidence="8">Uncharacterized protein</fullName>
    </submittedName>
</protein>